<proteinExistence type="predicted"/>
<feature type="non-terminal residue" evidence="1">
    <location>
        <position position="1"/>
    </location>
</feature>
<dbReference type="Proteomes" id="UP000827092">
    <property type="component" value="Unassembled WGS sequence"/>
</dbReference>
<accession>A0AAV6TFE0</accession>
<dbReference type="AlphaFoldDB" id="A0AAV6TFE0"/>
<dbReference type="EMBL" id="JAFNEN010005227">
    <property type="protein sequence ID" value="KAG8170548.1"/>
    <property type="molecule type" value="Genomic_DNA"/>
</dbReference>
<evidence type="ECO:0000313" key="1">
    <source>
        <dbReference type="EMBL" id="KAG8170548.1"/>
    </source>
</evidence>
<keyword evidence="2" id="KW-1185">Reference proteome</keyword>
<comment type="caution">
    <text evidence="1">The sequence shown here is derived from an EMBL/GenBank/DDBJ whole genome shotgun (WGS) entry which is preliminary data.</text>
</comment>
<evidence type="ECO:0000313" key="2">
    <source>
        <dbReference type="Proteomes" id="UP000827092"/>
    </source>
</evidence>
<sequence>EPIPGGHELLQRKDKIFPGASVDVSEFGCVTALGPEGPTPCPGWGILTPFPLLVGSETNKRDVFAFSADVPAWGKDFPIPFGPKMTPVQLLFTWNPSPASVLKVFT</sequence>
<organism evidence="1 2">
    <name type="scientific">Oedothorax gibbosus</name>
    <dbReference type="NCBI Taxonomy" id="931172"/>
    <lineage>
        <taxon>Eukaryota</taxon>
        <taxon>Metazoa</taxon>
        <taxon>Ecdysozoa</taxon>
        <taxon>Arthropoda</taxon>
        <taxon>Chelicerata</taxon>
        <taxon>Arachnida</taxon>
        <taxon>Araneae</taxon>
        <taxon>Araneomorphae</taxon>
        <taxon>Entelegynae</taxon>
        <taxon>Araneoidea</taxon>
        <taxon>Linyphiidae</taxon>
        <taxon>Erigoninae</taxon>
        <taxon>Oedothorax</taxon>
    </lineage>
</organism>
<reference evidence="1 2" key="1">
    <citation type="journal article" date="2022" name="Nat. Ecol. Evol.">
        <title>A masculinizing supergene underlies an exaggerated male reproductive morph in a spider.</title>
        <authorList>
            <person name="Hendrickx F."/>
            <person name="De Corte Z."/>
            <person name="Sonet G."/>
            <person name="Van Belleghem S.M."/>
            <person name="Kostlbacher S."/>
            <person name="Vangestel C."/>
        </authorList>
    </citation>
    <scope>NUCLEOTIDE SEQUENCE [LARGE SCALE GENOMIC DNA]</scope>
    <source>
        <strain evidence="1">W744_W776</strain>
    </source>
</reference>
<protein>
    <submittedName>
        <fullName evidence="1">Uncharacterized protein</fullName>
    </submittedName>
</protein>
<gene>
    <name evidence="1" type="ORF">JTE90_001715</name>
</gene>
<name>A0AAV6TFE0_9ARAC</name>